<name>A0A0N4ZH18_PARTI</name>
<organism evidence="2 3">
    <name type="scientific">Parastrongyloides trichosuri</name>
    <name type="common">Possum-specific nematode worm</name>
    <dbReference type="NCBI Taxonomy" id="131310"/>
    <lineage>
        <taxon>Eukaryota</taxon>
        <taxon>Metazoa</taxon>
        <taxon>Ecdysozoa</taxon>
        <taxon>Nematoda</taxon>
        <taxon>Chromadorea</taxon>
        <taxon>Rhabditida</taxon>
        <taxon>Tylenchina</taxon>
        <taxon>Panagrolaimomorpha</taxon>
        <taxon>Strongyloidoidea</taxon>
        <taxon>Strongyloididae</taxon>
        <taxon>Parastrongyloides</taxon>
    </lineage>
</organism>
<evidence type="ECO:0000313" key="2">
    <source>
        <dbReference type="Proteomes" id="UP000038045"/>
    </source>
</evidence>
<reference evidence="3" key="1">
    <citation type="submission" date="2017-02" db="UniProtKB">
        <authorList>
            <consortium name="WormBaseParasite"/>
        </authorList>
    </citation>
    <scope>IDENTIFICATION</scope>
</reference>
<keyword evidence="1" id="KW-0175">Coiled coil</keyword>
<evidence type="ECO:0000256" key="1">
    <source>
        <dbReference type="SAM" id="Coils"/>
    </source>
</evidence>
<sequence length="164" mass="19807">MERHQKLLLEKEQFDMENERFDFLIAEVDKEREKLVDFEKKLRNRTTHRISECFSKNSVLNLKSPLKDNIKDLNIIYNDVKNYFNGNPEESCCKIKDRLIEKLKIEEKRNEDLRKRLNFSRARIASKNPLGISYQALNQWTIDIKKIMQDKTLECQKKYHLNKD</sequence>
<accession>A0A0N4ZH18</accession>
<keyword evidence="2" id="KW-1185">Reference proteome</keyword>
<feature type="coiled-coil region" evidence="1">
    <location>
        <begin position="96"/>
        <end position="123"/>
    </location>
</feature>
<protein>
    <submittedName>
        <fullName evidence="3">Uncharacterized protein</fullName>
    </submittedName>
</protein>
<dbReference type="WBParaSite" id="PTRK_0000718200.1">
    <property type="protein sequence ID" value="PTRK_0000718200.1"/>
    <property type="gene ID" value="PTRK_0000718200"/>
</dbReference>
<dbReference type="Proteomes" id="UP000038045">
    <property type="component" value="Unplaced"/>
</dbReference>
<dbReference type="AlphaFoldDB" id="A0A0N4ZH18"/>
<proteinExistence type="predicted"/>
<evidence type="ECO:0000313" key="3">
    <source>
        <dbReference type="WBParaSite" id="PTRK_0000718200.1"/>
    </source>
</evidence>